<dbReference type="OrthoDB" id="3259617at2759"/>
<evidence type="ECO:0000256" key="1">
    <source>
        <dbReference type="SAM" id="MobiDB-lite"/>
    </source>
</evidence>
<name>A0A166U915_9AGAM</name>
<proteinExistence type="predicted"/>
<organism evidence="2">
    <name type="scientific">Athelia psychrophila</name>
    <dbReference type="NCBI Taxonomy" id="1759441"/>
    <lineage>
        <taxon>Eukaryota</taxon>
        <taxon>Fungi</taxon>
        <taxon>Dikarya</taxon>
        <taxon>Basidiomycota</taxon>
        <taxon>Agaricomycotina</taxon>
        <taxon>Agaricomycetes</taxon>
        <taxon>Agaricomycetidae</taxon>
        <taxon>Atheliales</taxon>
        <taxon>Atheliaceae</taxon>
        <taxon>Athelia</taxon>
    </lineage>
</organism>
<dbReference type="SUPFAM" id="SSF48371">
    <property type="entry name" value="ARM repeat"/>
    <property type="match status" value="1"/>
</dbReference>
<accession>A0A166U915</accession>
<dbReference type="EMBL" id="KV417489">
    <property type="protein sequence ID" value="KZP31451.1"/>
    <property type="molecule type" value="Genomic_DNA"/>
</dbReference>
<feature type="region of interest" description="Disordered" evidence="1">
    <location>
        <begin position="1160"/>
        <end position="1179"/>
    </location>
</feature>
<evidence type="ECO:0008006" key="3">
    <source>
        <dbReference type="Google" id="ProtNLM"/>
    </source>
</evidence>
<reference evidence="2" key="1">
    <citation type="journal article" date="2016" name="Mol. Biol. Evol.">
        <title>Comparative Genomics of Early-Diverging Mushroom-Forming Fungi Provides Insights into the Origins of Lignocellulose Decay Capabilities.</title>
        <authorList>
            <person name="Nagy L.G."/>
            <person name="Riley R."/>
            <person name="Tritt A."/>
            <person name="Adam C."/>
            <person name="Daum C."/>
            <person name="Floudas D."/>
            <person name="Sun H."/>
            <person name="Yadav J.S."/>
            <person name="Pangilinan J."/>
            <person name="Larsson K.H."/>
            <person name="Matsuura K."/>
            <person name="Barry K."/>
            <person name="Labutti K."/>
            <person name="Kuo R."/>
            <person name="Ohm R.A."/>
            <person name="Bhattacharya S.S."/>
            <person name="Shirouzu T."/>
            <person name="Yoshinaga Y."/>
            <person name="Martin F.M."/>
            <person name="Grigoriev I.V."/>
            <person name="Hibbett D.S."/>
        </authorList>
    </citation>
    <scope>NUCLEOTIDE SEQUENCE [LARGE SCALE GENOMIC DNA]</scope>
    <source>
        <strain evidence="2">CBS 109695</strain>
    </source>
</reference>
<gene>
    <name evidence="2" type="ORF">FIBSPDRAFT_1037446</name>
</gene>
<feature type="region of interest" description="Disordered" evidence="1">
    <location>
        <begin position="1197"/>
        <end position="1250"/>
    </location>
</feature>
<dbReference type="InterPro" id="IPR016024">
    <property type="entry name" value="ARM-type_fold"/>
</dbReference>
<feature type="compositionally biased region" description="Acidic residues" evidence="1">
    <location>
        <begin position="1199"/>
        <end position="1210"/>
    </location>
</feature>
<evidence type="ECO:0000313" key="2">
    <source>
        <dbReference type="EMBL" id="KZP31451.1"/>
    </source>
</evidence>
<protein>
    <recommendedName>
        <fullName evidence="3">Telomere-associated protein Rif1 N-terminal domain-containing protein</fullName>
    </recommendedName>
</protein>
<feature type="compositionally biased region" description="Acidic residues" evidence="1">
    <location>
        <begin position="1168"/>
        <end position="1179"/>
    </location>
</feature>
<feature type="region of interest" description="Disordered" evidence="1">
    <location>
        <begin position="1"/>
        <end position="33"/>
    </location>
</feature>
<sequence>MIDKDKEKSQPAVSNDTGTRRNEPASPRPKTNEGIDVILVPSYLSSPVKTIVASTTLASQIPTHDLLDAYHILAIRLKTVVAAVPESISVSTHPALEYLRANSVCLLQALSRDIRRALAKPFLSATHSASSDELVPEWTASTTHTPSHAQGAQIKTNEVNNILDLKGFINTSKHKIFTAQKTRTLAMWVVQSQRLPGAILNSDRTNYELCACISTILTHIGSVSEVAFRDALKAFSSMLAASPACLRKLHVALPNILMCIVSPSLNMRQASTAALTALAVAHHSLLDRVAESKICEACVLHVRAFVAAQRTTSTKTKTSSGTLLPALLSSALSNQTAVSDADESSAQWALRTLYALLVLSTSRQHSLYLDPRSVKLFLPFIGQALNCEREDVRSWGEDGWKGLVWAFGRLRGSLTSRRQNREDNGRDVESSAFRVVKQELGGGIGNALVSTLLAEESEAGADRSHRREQTVSAVQMALEVVGSMIASERNSIWEEGVELLTRLLSCVGSSNPPAQLASRSASPSIDQAAIHVVLVGKFRCADPRLLTEHEIGESWDALAAIWTKAAERCLQGCSPESKAKVREDIVVRSLSLCQNDQALIGIKQDHLIRVWQSLLLIQAQLTQGHGHLTTDVEFTDRVISIVSDFLMQKDASSCAESQSARLTFVLKLWRVMVNVFSTSWLISPAVRILTKTLGLKWALGSDAVSCAWRSLTTPLVNAGWFLLVEQLGRLDDIHVHSDVVVDAYKHLPLDIDRQLWALLAANWQEVPVDCDQAINFLVVPFARWDMDARELKHWDTVVGRTMSASTDPHCVIEGVSRLLYNQQSPSRVDIIDTPLQPFHMPAAIQLPSSVLILLSAFLDKLYPPRPDTASFCLELLGAIKNLILATPDTLLITLLAALQTSVNTWIVDELEQVPDQEYNKVIACLYSETLSKLSTLPPSVVLLQTLSPFLASGFSRVPPPAICPCAFGTFWKATFHAQPKFLHNLPSDLRDCLRAYDLAHSGNLAAGLSQNPESQSTFGSSVADSETSRLLAEVPIVEDDSRENTPRAEGHAPEHFDIVPSKRSKTDPKTTSAFSISTQAKRTLPAIQQTRVLDNATLRQLGFTSEPTSRVMSPIVQNRPPSEPAPRRKMMFDGVCVPTLRQLTASRYAVQTSFEVPLPRGRGMHMDDDMDQSSAEDIESWETELSLGELRSLRSEVSDLPDTEMGDVSEEVSSPLRLPFSDPPAVSPSVRVPVRRGHSQDVSRASPRVPPLRRTRTTVEKLEAFKEAYKDVAGEFSQMQGEELLQVVRLGHSAAATASEKLRPHLEKRS</sequence>